<evidence type="ECO:0000313" key="12">
    <source>
        <dbReference type="Proteomes" id="UP000699462"/>
    </source>
</evidence>
<feature type="compositionally biased region" description="Low complexity" evidence="9">
    <location>
        <begin position="946"/>
        <end position="970"/>
    </location>
</feature>
<dbReference type="Gene3D" id="1.10.20.10">
    <property type="entry name" value="Histone, subunit A"/>
    <property type="match status" value="1"/>
</dbReference>
<dbReference type="SUPFAM" id="SSF57903">
    <property type="entry name" value="FYVE/PHD zinc finger"/>
    <property type="match status" value="1"/>
</dbReference>
<dbReference type="GO" id="GO:0046982">
    <property type="term" value="F:protein heterodimerization activity"/>
    <property type="evidence" value="ECO:0007669"/>
    <property type="project" value="InterPro"/>
</dbReference>
<dbReference type="InterPro" id="IPR009072">
    <property type="entry name" value="Histone-fold"/>
</dbReference>
<accession>A0A8T0DP47</accession>
<dbReference type="GO" id="GO:0008270">
    <property type="term" value="F:zinc ion binding"/>
    <property type="evidence" value="ECO:0007669"/>
    <property type="project" value="UniProtKB-KW"/>
</dbReference>
<protein>
    <recommendedName>
        <fullName evidence="10">PHD-type domain-containing protein</fullName>
    </recommendedName>
</protein>
<dbReference type="PANTHER" id="PTHR46452">
    <property type="entry name" value="TRANSCRIPTION INITIATION FACTOR TFIID SUBUNIT 3"/>
    <property type="match status" value="1"/>
</dbReference>
<feature type="compositionally biased region" description="Basic and acidic residues" evidence="9">
    <location>
        <begin position="1163"/>
        <end position="1172"/>
    </location>
</feature>
<proteinExistence type="predicted"/>
<evidence type="ECO:0000256" key="7">
    <source>
        <dbReference type="ARBA" id="ARBA00023242"/>
    </source>
</evidence>
<evidence type="ECO:0000256" key="6">
    <source>
        <dbReference type="ARBA" id="ARBA00023163"/>
    </source>
</evidence>
<organism evidence="11 12">
    <name type="scientific">Paragonimus westermani</name>
    <dbReference type="NCBI Taxonomy" id="34504"/>
    <lineage>
        <taxon>Eukaryota</taxon>
        <taxon>Metazoa</taxon>
        <taxon>Spiralia</taxon>
        <taxon>Lophotrochozoa</taxon>
        <taxon>Platyhelminthes</taxon>
        <taxon>Trematoda</taxon>
        <taxon>Digenea</taxon>
        <taxon>Plagiorchiida</taxon>
        <taxon>Troglotremata</taxon>
        <taxon>Troglotrematidae</taxon>
        <taxon>Paragonimus</taxon>
    </lineage>
</organism>
<dbReference type="PROSITE" id="PS50016">
    <property type="entry name" value="ZF_PHD_2"/>
    <property type="match status" value="1"/>
</dbReference>
<dbReference type="GO" id="GO:0045944">
    <property type="term" value="P:positive regulation of transcription by RNA polymerase II"/>
    <property type="evidence" value="ECO:0007669"/>
    <property type="project" value="TreeGrafter"/>
</dbReference>
<feature type="region of interest" description="Disordered" evidence="9">
    <location>
        <begin position="317"/>
        <end position="445"/>
    </location>
</feature>
<evidence type="ECO:0000259" key="10">
    <source>
        <dbReference type="PROSITE" id="PS50016"/>
    </source>
</evidence>
<dbReference type="CDD" id="cd15522">
    <property type="entry name" value="PHD_TAF3"/>
    <property type="match status" value="1"/>
</dbReference>
<feature type="domain" description="PHD-type" evidence="10">
    <location>
        <begin position="1443"/>
        <end position="1492"/>
    </location>
</feature>
<comment type="caution">
    <text evidence="11">The sequence shown here is derived from an EMBL/GenBank/DDBJ whole genome shotgun (WGS) entry which is preliminary data.</text>
</comment>
<feature type="compositionally biased region" description="Low complexity" evidence="9">
    <location>
        <begin position="319"/>
        <end position="338"/>
    </location>
</feature>
<evidence type="ECO:0000313" key="11">
    <source>
        <dbReference type="EMBL" id="KAF8569400.1"/>
    </source>
</evidence>
<dbReference type="GO" id="GO:0002039">
    <property type="term" value="F:p53 binding"/>
    <property type="evidence" value="ECO:0007669"/>
    <property type="project" value="TreeGrafter"/>
</dbReference>
<evidence type="ECO:0000256" key="4">
    <source>
        <dbReference type="ARBA" id="ARBA00022833"/>
    </source>
</evidence>
<evidence type="ECO:0000256" key="3">
    <source>
        <dbReference type="ARBA" id="ARBA00022771"/>
    </source>
</evidence>
<dbReference type="InterPro" id="IPR001965">
    <property type="entry name" value="Znf_PHD"/>
</dbReference>
<reference evidence="11 12" key="1">
    <citation type="submission" date="2019-07" db="EMBL/GenBank/DDBJ databases">
        <title>Annotation for the trematode Paragonimus westermani.</title>
        <authorList>
            <person name="Choi Y.-J."/>
        </authorList>
    </citation>
    <scope>NUCLEOTIDE SEQUENCE [LARGE SCALE GENOMIC DNA]</scope>
    <source>
        <strain evidence="11">180907_Pwestermani</strain>
    </source>
</reference>
<keyword evidence="6" id="KW-0804">Transcription</keyword>
<keyword evidence="2" id="KW-0479">Metal-binding</keyword>
<keyword evidence="5" id="KW-0805">Transcription regulation</keyword>
<name>A0A8T0DP47_9TREM</name>
<feature type="region of interest" description="Disordered" evidence="9">
    <location>
        <begin position="140"/>
        <end position="181"/>
    </location>
</feature>
<feature type="compositionally biased region" description="Low complexity" evidence="9">
    <location>
        <begin position="1074"/>
        <end position="1098"/>
    </location>
</feature>
<feature type="compositionally biased region" description="Low complexity" evidence="9">
    <location>
        <begin position="596"/>
        <end position="609"/>
    </location>
</feature>
<dbReference type="InterPro" id="IPR019787">
    <property type="entry name" value="Znf_PHD-finger"/>
</dbReference>
<dbReference type="PROSITE" id="PS01359">
    <property type="entry name" value="ZF_PHD_1"/>
    <property type="match status" value="1"/>
</dbReference>
<dbReference type="SMART" id="SM00576">
    <property type="entry name" value="BTP"/>
    <property type="match status" value="1"/>
</dbReference>
<feature type="region of interest" description="Disordered" evidence="9">
    <location>
        <begin position="1192"/>
        <end position="1247"/>
    </location>
</feature>
<gene>
    <name evidence="11" type="ORF">P879_05394</name>
</gene>
<keyword evidence="4" id="KW-0862">Zinc</keyword>
<evidence type="ECO:0000256" key="8">
    <source>
        <dbReference type="PROSITE-ProRule" id="PRU00146"/>
    </source>
</evidence>
<dbReference type="Pfam" id="PF00628">
    <property type="entry name" value="PHD"/>
    <property type="match status" value="1"/>
</dbReference>
<dbReference type="SMART" id="SM00249">
    <property type="entry name" value="PHD"/>
    <property type="match status" value="1"/>
</dbReference>
<evidence type="ECO:0000256" key="2">
    <source>
        <dbReference type="ARBA" id="ARBA00022723"/>
    </source>
</evidence>
<evidence type="ECO:0000256" key="5">
    <source>
        <dbReference type="ARBA" id="ARBA00023015"/>
    </source>
</evidence>
<feature type="compositionally biased region" description="Polar residues" evidence="9">
    <location>
        <begin position="1210"/>
        <end position="1223"/>
    </location>
</feature>
<feature type="region of interest" description="Disordered" evidence="9">
    <location>
        <begin position="482"/>
        <end position="506"/>
    </location>
</feature>
<feature type="compositionally biased region" description="Low complexity" evidence="9">
    <location>
        <begin position="745"/>
        <end position="763"/>
    </location>
</feature>
<keyword evidence="12" id="KW-1185">Reference proteome</keyword>
<feature type="compositionally biased region" description="Basic residues" evidence="9">
    <location>
        <begin position="547"/>
        <end position="557"/>
    </location>
</feature>
<evidence type="ECO:0000256" key="9">
    <source>
        <dbReference type="SAM" id="MobiDB-lite"/>
    </source>
</evidence>
<dbReference type="InterPro" id="IPR019786">
    <property type="entry name" value="Zinc_finger_PHD-type_CS"/>
</dbReference>
<feature type="region of interest" description="Disordered" evidence="9">
    <location>
        <begin position="528"/>
        <end position="688"/>
    </location>
</feature>
<dbReference type="CDD" id="cd00076">
    <property type="entry name" value="HFD_SF"/>
    <property type="match status" value="1"/>
</dbReference>
<feature type="compositionally biased region" description="Basic residues" evidence="9">
    <location>
        <begin position="633"/>
        <end position="647"/>
    </location>
</feature>
<feature type="region of interest" description="Disordered" evidence="9">
    <location>
        <begin position="1159"/>
        <end position="1178"/>
    </location>
</feature>
<keyword evidence="3 8" id="KW-0863">Zinc-finger</keyword>
<dbReference type="InterPro" id="IPR006565">
    <property type="entry name" value="BTP"/>
</dbReference>
<keyword evidence="7" id="KW-0539">Nucleus</keyword>
<sequence>MFVDLRHVMSQVIAQLCSQVGFERIAESALDLLIDVAEQYIRNLGLNITKIAHLSDDTAQLEDGLCALQLLGQSPKALLRFTQEVGPWLTAPPPTLCGPLFGKVQLNIPPDGHEELDSRPKYIPPHLPLNFCLSETNGPHPSDSVIPGLQSERAQTQNESSVIKSSANTSQSLSDSGVTHSSFNTGRNLPMWASQITYRLTRISIDPLTKNLVEHAYERIPESFYDLPDDTITRPSKSNALPVVRDGYVALSSPANPSVDQTSRVCSQGATDAQWAAALQATPVPQPAKRIVFTPSRFDPSSLPAYMSSVRRSVTTGLSSAASITSRRPTTSRSVNSRIRSTPVARAPTAKITSLSSKSKRRGSSSVGRARRWAHRRVVRKRRKNDRSSPSLPLSVCSTKVDLLSPSADQTPPLRTSEPPFDVDSSCLQNPESSAPPSPVCDTTPPVESLPADSCAHKNETVHHLPEPVENNAFALVQQCSKRPATDLSPEKSLSEPTTSALNDGDQGVFLENSQSAPRLMTKSFSIPASSANDSSSAVASLQTRALGHRGRKRGRGRKEPHPRVSIINSLFQNPLRQKAPQPRLTSASSMCDSQPFPSTIPTIPAPSSKQPTPDSVSLTASTAVTKPDRVAHANRGRNPHYSKRRDRVSQNIPKHRSSPQALDVSTSDVNFDVDGNSKSSPASDSTEPMIEAIRGKLLEIPQTLPLDFKSDDNIKSVNSELKLVTFSGQSFGTLRSAGLKPTDSLPSSPSSIESSFSSSASSISNLDLNGAVRIKRPESFTIKSCTDERRQVTTMRIPCLPDVPSLIPTRSHLSPSCSSFASSTLSSVDTLKPSIGASPLRPLDMPHSPSSTCPPPLLPLSTQLFDTSQSRNLILHPLRQEHTGVLPPPPLVPVLDFGATSTKSEPSMSVVPKSCTVTENTDLNPHRSSTVGLLGSVKVREKLASSLSPSSSSSTSSSLSSSGSTPAGSYCVDRMPVKITQPTPARDSRPQQSPSPVSVDQHGLAKTPKIVIRLGGVGTPGGVTRLHSSLDKSYDQPDRSEAICTDVGSNFKSVHPPPLKLTIYRDRLTTYRGSGSSHQADSNSSSSSSGSENLLSSGDEDDHTTLLSTRPAHLPPPPCLERLPDGASLPINENVSNAPPLISCRSNESKVGKLLLTSRSSPLRDSDRNADVTHNQLPPLVPLFSTLSQPTISADSRHSSPSIDLANVSDRTVTRQNSSVNLSKKRKRPRSKEKDGTNKKRLAISGALNPSIRIQPFVHMSTEKVQQTLQPRVRVDSIFTDDENDSKSDPLVASGLLEKPSLIPVNLDSCTRGSAVSVQRIPPKGCKPDTSLSSSPRVTLKPVGDSKRAKGRPRTKHTADLATTNYSPVVKASPKPDAQRPSQSPIVRSKQHSRVKHIPASASTSSSSMPVRGLSGSQRQTSQVVVASAGSSYYFNSSGEQIWLCPVCLLEDDGNLMIGCDSCDDWYHGTCLGLSAEPEVPQWFCPKCAGTLLTTLPTTTTHLSHPLTSSSFVQPSVLTPKTTTITPGGKQKDTVTSTRRIPTVARRVKR</sequence>
<feature type="compositionally biased region" description="Polar residues" evidence="9">
    <location>
        <begin position="1192"/>
        <end position="1203"/>
    </location>
</feature>
<dbReference type="InterPro" id="IPR013083">
    <property type="entry name" value="Znf_RING/FYVE/PHD"/>
</dbReference>
<evidence type="ECO:0000256" key="1">
    <source>
        <dbReference type="ARBA" id="ARBA00004123"/>
    </source>
</evidence>
<comment type="subcellular location">
    <subcellularLocation>
        <location evidence="1">Nucleus</location>
    </subcellularLocation>
</comment>
<feature type="compositionally biased region" description="Polar residues" evidence="9">
    <location>
        <begin position="152"/>
        <end position="181"/>
    </location>
</feature>
<feature type="region of interest" description="Disordered" evidence="9">
    <location>
        <begin position="946"/>
        <end position="1007"/>
    </location>
</feature>
<feature type="compositionally biased region" description="Polar residues" evidence="9">
    <location>
        <begin position="677"/>
        <end position="687"/>
    </location>
</feature>
<dbReference type="OrthoDB" id="436852at2759"/>
<dbReference type="Gene3D" id="3.30.40.10">
    <property type="entry name" value="Zinc/RING finger domain, C3HC4 (zinc finger)"/>
    <property type="match status" value="1"/>
</dbReference>
<feature type="region of interest" description="Disordered" evidence="9">
    <location>
        <begin position="1315"/>
        <end position="1422"/>
    </location>
</feature>
<dbReference type="PANTHER" id="PTHR46452:SF1">
    <property type="entry name" value="TRANSCRIPTION INITIATION FACTOR TFIID SUBUNIT 3"/>
    <property type="match status" value="1"/>
</dbReference>
<feature type="compositionally biased region" description="Low complexity" evidence="9">
    <location>
        <begin position="528"/>
        <end position="541"/>
    </location>
</feature>
<feature type="compositionally biased region" description="Basic residues" evidence="9">
    <location>
        <begin position="358"/>
        <end position="385"/>
    </location>
</feature>
<dbReference type="GO" id="GO:0005669">
    <property type="term" value="C:transcription factor TFIID complex"/>
    <property type="evidence" value="ECO:0007669"/>
    <property type="project" value="TreeGrafter"/>
</dbReference>
<dbReference type="InterPro" id="IPR011011">
    <property type="entry name" value="Znf_FYVE_PHD"/>
</dbReference>
<dbReference type="Pfam" id="PF07524">
    <property type="entry name" value="Bromo_TP"/>
    <property type="match status" value="1"/>
</dbReference>
<dbReference type="EMBL" id="JTDF01001898">
    <property type="protein sequence ID" value="KAF8569400.1"/>
    <property type="molecule type" value="Genomic_DNA"/>
</dbReference>
<feature type="compositionally biased region" description="Low complexity" evidence="9">
    <location>
        <begin position="991"/>
        <end position="1002"/>
    </location>
</feature>
<dbReference type="Proteomes" id="UP000699462">
    <property type="component" value="Unassembled WGS sequence"/>
</dbReference>
<feature type="compositionally biased region" description="Polar residues" evidence="9">
    <location>
        <begin position="567"/>
        <end position="576"/>
    </location>
</feature>
<feature type="compositionally biased region" description="Polar residues" evidence="9">
    <location>
        <begin position="388"/>
        <end position="398"/>
    </location>
</feature>
<feature type="compositionally biased region" description="Polar residues" evidence="9">
    <location>
        <begin position="659"/>
        <end position="670"/>
    </location>
</feature>
<feature type="compositionally biased region" description="Polar residues" evidence="9">
    <location>
        <begin position="584"/>
        <end position="593"/>
    </location>
</feature>
<feature type="region of interest" description="Disordered" evidence="9">
    <location>
        <begin position="1073"/>
        <end position="1132"/>
    </location>
</feature>
<feature type="region of interest" description="Disordered" evidence="9">
    <location>
        <begin position="740"/>
        <end position="763"/>
    </location>
</feature>
<feature type="compositionally biased region" description="Polar residues" evidence="9">
    <location>
        <begin position="610"/>
        <end position="625"/>
    </location>
</feature>